<dbReference type="SUPFAM" id="SSF53167">
    <property type="entry name" value="Purine and uridine phosphorylases"/>
    <property type="match status" value="1"/>
</dbReference>
<keyword evidence="4" id="KW-1185">Reference proteome</keyword>
<dbReference type="PROSITE" id="PS50084">
    <property type="entry name" value="KH_TYPE_1"/>
    <property type="match status" value="1"/>
</dbReference>
<dbReference type="InterPro" id="IPR004088">
    <property type="entry name" value="KH_dom_type_1"/>
</dbReference>
<comment type="caution">
    <text evidence="3">The sequence shown here is derived from an EMBL/GenBank/DDBJ whole genome shotgun (WGS) entry which is preliminary data.</text>
</comment>
<dbReference type="InterPro" id="IPR035994">
    <property type="entry name" value="Nucleoside_phosphorylase_sf"/>
</dbReference>
<feature type="domain" description="K Homology" evidence="2">
    <location>
        <begin position="6"/>
        <end position="70"/>
    </location>
</feature>
<dbReference type="GO" id="GO:0005829">
    <property type="term" value="C:cytosol"/>
    <property type="evidence" value="ECO:0007669"/>
    <property type="project" value="TreeGrafter"/>
</dbReference>
<dbReference type="OrthoDB" id="1891335at2759"/>
<dbReference type="GO" id="GO:0009116">
    <property type="term" value="P:nucleoside metabolic process"/>
    <property type="evidence" value="ECO:0007669"/>
    <property type="project" value="InterPro"/>
</dbReference>
<dbReference type="SMART" id="SM00322">
    <property type="entry name" value="KH"/>
    <property type="match status" value="1"/>
</dbReference>
<evidence type="ECO:0000313" key="3">
    <source>
        <dbReference type="EMBL" id="PFX13509.1"/>
    </source>
</evidence>
<dbReference type="InterPro" id="IPR036612">
    <property type="entry name" value="KH_dom_type_1_sf"/>
</dbReference>
<evidence type="ECO:0000313" key="4">
    <source>
        <dbReference type="Proteomes" id="UP000225706"/>
    </source>
</evidence>
<dbReference type="CDD" id="cd00105">
    <property type="entry name" value="KH-I"/>
    <property type="match status" value="1"/>
</dbReference>
<evidence type="ECO:0000256" key="1">
    <source>
        <dbReference type="PROSITE-ProRule" id="PRU00117"/>
    </source>
</evidence>
<gene>
    <name evidence="3" type="ORF">AWC38_SpisGene22398</name>
</gene>
<sequence>MEEIEINTFEKVEIPSEYKGLIIGRHGTNLRELGNETRAEVTRKDREVCITKGIKKQREHVKLLIGIKIISVSDSTYLSRLQDAVLKSLRKMKGREEAKNPLDAELWCHFGSAVIRGPREGEWSIYDATTRFQYSADGNYGKVTFQEGVDFTVDLFENYFYESTPKEYRDYAARYDLTFVTPCSHQLRCKAKSEVDAKQTRIMVTHRNAVCISQTCLTFHLQFGKVCDEEYEPVKVALMKCYEGSVGPGCSLTAVKDAVTCLKPMGVISVGYCSGLNREKAKLGDAVVCAKLTTYAPKMVLDTEEQSTGTRTVVTKNFLNLIKNVADGWKAPLKNPETREVEAHAGGEFLSGPERISADWQRAKLLEAYPQADAIELEGEGVFTAAFDLGIEWLLVKGIADFADGPKD</sequence>
<dbReference type="Gene3D" id="3.30.1370.10">
    <property type="entry name" value="K Homology domain, type 1"/>
    <property type="match status" value="1"/>
</dbReference>
<dbReference type="Pfam" id="PF01048">
    <property type="entry name" value="PNP_UDP_1"/>
    <property type="match status" value="1"/>
</dbReference>
<dbReference type="GO" id="GO:0008782">
    <property type="term" value="F:adenosylhomocysteine nucleosidase activity"/>
    <property type="evidence" value="ECO:0007669"/>
    <property type="project" value="TreeGrafter"/>
</dbReference>
<dbReference type="Gene3D" id="3.40.50.1580">
    <property type="entry name" value="Nucleoside phosphorylase domain"/>
    <property type="match status" value="1"/>
</dbReference>
<name>A0A2B4R9M3_STYPI</name>
<dbReference type="AlphaFoldDB" id="A0A2B4R9M3"/>
<dbReference type="GO" id="GO:0019284">
    <property type="term" value="P:L-methionine salvage from S-adenosylmethionine"/>
    <property type="evidence" value="ECO:0007669"/>
    <property type="project" value="TreeGrafter"/>
</dbReference>
<dbReference type="GO" id="GO:0008930">
    <property type="term" value="F:methylthioadenosine nucleosidase activity"/>
    <property type="evidence" value="ECO:0007669"/>
    <property type="project" value="TreeGrafter"/>
</dbReference>
<dbReference type="InterPro" id="IPR004087">
    <property type="entry name" value="KH_dom"/>
</dbReference>
<dbReference type="PANTHER" id="PTHR46832">
    <property type="entry name" value="5'-METHYLTHIOADENOSINE/S-ADENOSYLHOMOCYSTEINE NUCLEOSIDASE"/>
    <property type="match status" value="1"/>
</dbReference>
<evidence type="ECO:0000259" key="2">
    <source>
        <dbReference type="SMART" id="SM00322"/>
    </source>
</evidence>
<dbReference type="PANTHER" id="PTHR46832:SF1">
    <property type="entry name" value="5'-METHYLTHIOADENOSINE_S-ADENOSYLHOMOCYSTEINE NUCLEOSIDASE"/>
    <property type="match status" value="1"/>
</dbReference>
<dbReference type="Proteomes" id="UP000225706">
    <property type="component" value="Unassembled WGS sequence"/>
</dbReference>
<dbReference type="InterPro" id="IPR000845">
    <property type="entry name" value="Nucleoside_phosphorylase_d"/>
</dbReference>
<accession>A0A2B4R9M3</accession>
<dbReference type="EMBL" id="LSMT01000959">
    <property type="protein sequence ID" value="PFX13509.1"/>
    <property type="molecule type" value="Genomic_DNA"/>
</dbReference>
<protein>
    <recommendedName>
        <fullName evidence="2">K Homology domain-containing protein</fullName>
    </recommendedName>
</protein>
<organism evidence="3 4">
    <name type="scientific">Stylophora pistillata</name>
    <name type="common">Smooth cauliflower coral</name>
    <dbReference type="NCBI Taxonomy" id="50429"/>
    <lineage>
        <taxon>Eukaryota</taxon>
        <taxon>Metazoa</taxon>
        <taxon>Cnidaria</taxon>
        <taxon>Anthozoa</taxon>
        <taxon>Hexacorallia</taxon>
        <taxon>Scleractinia</taxon>
        <taxon>Astrocoeniina</taxon>
        <taxon>Pocilloporidae</taxon>
        <taxon>Stylophora</taxon>
    </lineage>
</organism>
<proteinExistence type="predicted"/>
<dbReference type="SUPFAM" id="SSF54791">
    <property type="entry name" value="Eukaryotic type KH-domain (KH-domain type I)"/>
    <property type="match status" value="1"/>
</dbReference>
<dbReference type="Pfam" id="PF00013">
    <property type="entry name" value="KH_1"/>
    <property type="match status" value="1"/>
</dbReference>
<reference evidence="4" key="1">
    <citation type="journal article" date="2017" name="bioRxiv">
        <title>Comparative analysis of the genomes of Stylophora pistillata and Acropora digitifera provides evidence for extensive differences between species of corals.</title>
        <authorList>
            <person name="Voolstra C.R."/>
            <person name="Li Y."/>
            <person name="Liew Y.J."/>
            <person name="Baumgarten S."/>
            <person name="Zoccola D."/>
            <person name="Flot J.-F."/>
            <person name="Tambutte S."/>
            <person name="Allemand D."/>
            <person name="Aranda M."/>
        </authorList>
    </citation>
    <scope>NUCLEOTIDE SEQUENCE [LARGE SCALE GENOMIC DNA]</scope>
</reference>
<keyword evidence="1" id="KW-0694">RNA-binding</keyword>
<dbReference type="GO" id="GO:0003723">
    <property type="term" value="F:RNA binding"/>
    <property type="evidence" value="ECO:0007669"/>
    <property type="project" value="UniProtKB-UniRule"/>
</dbReference>